<evidence type="ECO:0000313" key="8">
    <source>
        <dbReference type="RefSeq" id="XP_016508079.2"/>
    </source>
</evidence>
<dbReference type="InterPro" id="IPR002528">
    <property type="entry name" value="MATE_fam"/>
</dbReference>
<keyword evidence="4 6" id="KW-1133">Transmembrane helix</keyword>
<dbReference type="AlphaFoldDB" id="A0A1S4D477"/>
<dbReference type="PaxDb" id="4097-A0A1S4D477"/>
<dbReference type="OMA" id="DIWGMIF"/>
<dbReference type="RefSeq" id="XP_016508079.1">
    <property type="nucleotide sequence ID" value="XM_016652593.1"/>
</dbReference>
<dbReference type="GO" id="GO:0042910">
    <property type="term" value="F:xenobiotic transmembrane transporter activity"/>
    <property type="evidence" value="ECO:0007669"/>
    <property type="project" value="InterPro"/>
</dbReference>
<organism evidence="7 8">
    <name type="scientific">Nicotiana tabacum</name>
    <name type="common">Common tobacco</name>
    <dbReference type="NCBI Taxonomy" id="4097"/>
    <lineage>
        <taxon>Eukaryota</taxon>
        <taxon>Viridiplantae</taxon>
        <taxon>Streptophyta</taxon>
        <taxon>Embryophyta</taxon>
        <taxon>Tracheophyta</taxon>
        <taxon>Spermatophyta</taxon>
        <taxon>Magnoliopsida</taxon>
        <taxon>eudicotyledons</taxon>
        <taxon>Gunneridae</taxon>
        <taxon>Pentapetalae</taxon>
        <taxon>asterids</taxon>
        <taxon>lamiids</taxon>
        <taxon>Solanales</taxon>
        <taxon>Solanaceae</taxon>
        <taxon>Nicotianoideae</taxon>
        <taxon>Nicotianeae</taxon>
        <taxon>Nicotiana</taxon>
    </lineage>
</organism>
<gene>
    <name evidence="8" type="primary">LOC107825703</name>
</gene>
<proteinExistence type="inferred from homology"/>
<evidence type="ECO:0000256" key="5">
    <source>
        <dbReference type="ARBA" id="ARBA00023136"/>
    </source>
</evidence>
<dbReference type="GO" id="GO:0016020">
    <property type="term" value="C:membrane"/>
    <property type="evidence" value="ECO:0000318"/>
    <property type="project" value="GO_Central"/>
</dbReference>
<name>A0A1S4D477_TOBAC</name>
<keyword evidence="3 6" id="KW-0812">Transmembrane</keyword>
<dbReference type="KEGG" id="nta:107825703"/>
<keyword evidence="7" id="KW-1185">Reference proteome</keyword>
<comment type="subcellular location">
    <subcellularLocation>
        <location evidence="1">Membrane</location>
        <topology evidence="1">Multi-pass membrane protein</topology>
    </subcellularLocation>
</comment>
<evidence type="ECO:0000256" key="1">
    <source>
        <dbReference type="ARBA" id="ARBA00004141"/>
    </source>
</evidence>
<keyword evidence="5 6" id="KW-0472">Membrane</keyword>
<protein>
    <recommendedName>
        <fullName evidence="6">Protein DETOXIFICATION</fullName>
    </recommendedName>
    <alternativeName>
        <fullName evidence="6">Multidrug and toxic compound extrusion protein</fullName>
    </alternativeName>
</protein>
<dbReference type="RefSeq" id="XP_016508079.2">
    <property type="nucleotide sequence ID" value="XM_016652593.2"/>
</dbReference>
<dbReference type="GeneID" id="107825703"/>
<evidence type="ECO:0000313" key="7">
    <source>
        <dbReference type="Proteomes" id="UP000790787"/>
    </source>
</evidence>
<dbReference type="Pfam" id="PF01554">
    <property type="entry name" value="MatE"/>
    <property type="match status" value="2"/>
</dbReference>
<dbReference type="NCBIfam" id="TIGR00797">
    <property type="entry name" value="matE"/>
    <property type="match status" value="1"/>
</dbReference>
<evidence type="ECO:0000256" key="4">
    <source>
        <dbReference type="ARBA" id="ARBA00022989"/>
    </source>
</evidence>
<dbReference type="GO" id="GO:0022857">
    <property type="term" value="F:transmembrane transporter activity"/>
    <property type="evidence" value="ECO:0000318"/>
    <property type="project" value="GO_Central"/>
</dbReference>
<dbReference type="SMR" id="A0A1S4D477"/>
<dbReference type="GO" id="GO:1990961">
    <property type="term" value="P:xenobiotic detoxification by transmembrane export across the plasma membrane"/>
    <property type="evidence" value="ECO:0007669"/>
    <property type="project" value="InterPro"/>
</dbReference>
<evidence type="ECO:0000256" key="2">
    <source>
        <dbReference type="ARBA" id="ARBA00010199"/>
    </source>
</evidence>
<dbReference type="STRING" id="4097.A0A1S4D477"/>
<dbReference type="CDD" id="cd13132">
    <property type="entry name" value="MATE_eukaryotic"/>
    <property type="match status" value="1"/>
</dbReference>
<sequence>MRVSLPQDQNLETKKNSQIHLFVFGFWITMCNPNTLVIDKKSQETNLYLDLLSLPTTLEPQENPKQIQEKSANFTFFPTPSQILHESRALFNLAFPIALTALILYCRSILSMLFLGHLGDTELAAGSLAIAFANITGYSVLSGLALGMEPLCSQAFGAQRPKLLSLTLQRSVIFLLCCSLPITFLWLNISNILLYLHQETSVTSLAHTYLIFSLPDLITNSFFHPIRIYLRAQGITNPLTLSSLAGTILHFPIYYLFTFRLRLGVAAVAAASSTSNAAALVALVLYIRISRLHKPTWRNPSFDCLTGWKPLIRLAAPSCVSVCLEWWWYEIMIILCGLLVDPKATVASMGVLIQTTSLLYVFPSSLGFAVSTRVGNELGANRPDRARVSALVSMCLAGLMGLLAVFFATSMRSIWAKMFTADVNILRLTSAALPILGLCELGNYPQTVGCGVVRGTARPSTAAHVNLGAFYLVGMPVAIGLGFWIGMGFVGLWIGLLSAQVCCAGLMLYVVGTTNWDYEAVRAQVLTCTGCLETPVLGEKEPLICVTVTS</sequence>
<comment type="similarity">
    <text evidence="2 6">Belongs to the multi antimicrobial extrusion (MATE) (TC 2.A.66.1) family.</text>
</comment>
<dbReference type="InterPro" id="IPR045069">
    <property type="entry name" value="MATE_euk"/>
</dbReference>
<reference evidence="7" key="1">
    <citation type="journal article" date="2014" name="Nat. Commun.">
        <title>The tobacco genome sequence and its comparison with those of tomato and potato.</title>
        <authorList>
            <person name="Sierro N."/>
            <person name="Battey J.N."/>
            <person name="Ouadi S."/>
            <person name="Bakaher N."/>
            <person name="Bovet L."/>
            <person name="Willig A."/>
            <person name="Goepfert S."/>
            <person name="Peitsch M.C."/>
            <person name="Ivanov N.V."/>
        </authorList>
    </citation>
    <scope>NUCLEOTIDE SEQUENCE [LARGE SCALE GENOMIC DNA]</scope>
</reference>
<dbReference type="Proteomes" id="UP000790787">
    <property type="component" value="Chromosome 11"/>
</dbReference>
<evidence type="ECO:0000256" key="3">
    <source>
        <dbReference type="ARBA" id="ARBA00022692"/>
    </source>
</evidence>
<reference evidence="8" key="2">
    <citation type="submission" date="2025-08" db="UniProtKB">
        <authorList>
            <consortium name="RefSeq"/>
        </authorList>
    </citation>
    <scope>IDENTIFICATION</scope>
    <source>
        <tissue evidence="8">Leaf</tissue>
    </source>
</reference>
<dbReference type="GO" id="GO:0015297">
    <property type="term" value="F:antiporter activity"/>
    <property type="evidence" value="ECO:0007669"/>
    <property type="project" value="InterPro"/>
</dbReference>
<evidence type="ECO:0000256" key="6">
    <source>
        <dbReference type="RuleBase" id="RU004914"/>
    </source>
</evidence>
<accession>A0A1S4D477</accession>
<dbReference type="OrthoDB" id="2126698at2759"/>
<dbReference type="PANTHER" id="PTHR11206">
    <property type="entry name" value="MULTIDRUG RESISTANCE PROTEIN"/>
    <property type="match status" value="1"/>
</dbReference>